<reference evidence="13 14" key="1">
    <citation type="submission" date="2024-09" db="EMBL/GenBank/DDBJ databases">
        <title>Laminarin stimulates single cell rates of sulfate reduction while oxygen inhibits transcriptomic activity in coastal marine sediment.</title>
        <authorList>
            <person name="Lindsay M."/>
            <person name="Orcutt B."/>
            <person name="Emerson D."/>
            <person name="Stepanauskas R."/>
            <person name="D'Angelo T."/>
        </authorList>
    </citation>
    <scope>NUCLEOTIDE SEQUENCE [LARGE SCALE GENOMIC DNA]</scope>
    <source>
        <strain evidence="13">SAG AM-311-K15</strain>
    </source>
</reference>
<feature type="binding site" evidence="9">
    <location>
        <position position="472"/>
    </location>
    <ligand>
        <name>L-glutamine</name>
        <dbReference type="ChEBI" id="CHEBI:58359"/>
    </ligand>
</feature>
<dbReference type="SUPFAM" id="SSF52540">
    <property type="entry name" value="P-loop containing nucleoside triphosphate hydrolases"/>
    <property type="match status" value="1"/>
</dbReference>
<dbReference type="NCBIfam" id="TIGR00337">
    <property type="entry name" value="PyrG"/>
    <property type="match status" value="1"/>
</dbReference>
<evidence type="ECO:0000259" key="11">
    <source>
        <dbReference type="Pfam" id="PF00117"/>
    </source>
</evidence>
<evidence type="ECO:0000256" key="7">
    <source>
        <dbReference type="ARBA" id="ARBA00022975"/>
    </source>
</evidence>
<feature type="binding site" evidence="9">
    <location>
        <begin position="190"/>
        <end position="195"/>
    </location>
    <ligand>
        <name>CTP</name>
        <dbReference type="ChEBI" id="CHEBI:37563"/>
        <note>allosteric inhibitor</note>
    </ligand>
</feature>
<evidence type="ECO:0000256" key="1">
    <source>
        <dbReference type="ARBA" id="ARBA00005171"/>
    </source>
</evidence>
<feature type="binding site" evidence="9">
    <location>
        <begin position="190"/>
        <end position="195"/>
    </location>
    <ligand>
        <name>UTP</name>
        <dbReference type="ChEBI" id="CHEBI:46398"/>
    </ligand>
</feature>
<evidence type="ECO:0000256" key="3">
    <source>
        <dbReference type="ARBA" id="ARBA00022598"/>
    </source>
</evidence>
<dbReference type="InterPro" id="IPR004468">
    <property type="entry name" value="CTP_synthase"/>
</dbReference>
<feature type="binding site" evidence="9">
    <location>
        <position position="226"/>
    </location>
    <ligand>
        <name>UTP</name>
        <dbReference type="ChEBI" id="CHEBI:46398"/>
    </ligand>
</feature>
<evidence type="ECO:0000256" key="9">
    <source>
        <dbReference type="HAMAP-Rule" id="MF_01227"/>
    </source>
</evidence>
<protein>
    <recommendedName>
        <fullName evidence="9">CTP synthase</fullName>
        <ecNumber evidence="9">6.3.4.2</ecNumber>
    </recommendedName>
    <alternativeName>
        <fullName evidence="9">Cytidine 5'-triphosphate synthase</fullName>
    </alternativeName>
    <alternativeName>
        <fullName evidence="9">Cytidine triphosphate synthetase</fullName>
        <shortName evidence="9">CTP synthetase</shortName>
        <shortName evidence="9">CTPS</shortName>
    </alternativeName>
    <alternativeName>
        <fullName evidence="9">UTP--ammonia ligase</fullName>
    </alternativeName>
</protein>
<feature type="binding site" evidence="9">
    <location>
        <position position="244"/>
    </location>
    <ligand>
        <name>ATP</name>
        <dbReference type="ChEBI" id="CHEBI:30616"/>
    </ligand>
</feature>
<dbReference type="Pfam" id="PF06418">
    <property type="entry name" value="CTP_synth_N"/>
    <property type="match status" value="1"/>
</dbReference>
<dbReference type="InterPro" id="IPR017926">
    <property type="entry name" value="GATASE"/>
</dbReference>
<feature type="domain" description="Glutamine amidotransferase" evidence="11">
    <location>
        <begin position="307"/>
        <end position="536"/>
    </location>
</feature>
<keyword evidence="5 9" id="KW-0067">ATP-binding</keyword>
<dbReference type="Gene3D" id="3.40.50.300">
    <property type="entry name" value="P-loop containing nucleotide triphosphate hydrolases"/>
    <property type="match status" value="1"/>
</dbReference>
<comment type="subunit">
    <text evidence="9">Homotetramer.</text>
</comment>
<dbReference type="Proteomes" id="UP001594351">
    <property type="component" value="Unassembled WGS sequence"/>
</dbReference>
<keyword evidence="9" id="KW-0479">Metal-binding</keyword>
<evidence type="ECO:0000256" key="5">
    <source>
        <dbReference type="ARBA" id="ARBA00022840"/>
    </source>
</evidence>
<comment type="miscellaneous">
    <text evidence="9">CTPSs have evolved a hybrid strategy for distinguishing between UTP and CTP. The overlapping regions of the product feedback inhibitory and substrate sites recognize a common feature in both compounds, the triphosphate moiety. To differentiate isosteric substrate and product pyrimidine rings, an additional pocket far from the expected kinase/ligase catalytic site, specifically recognizes the cytosine and ribose portions of the product inhibitor.</text>
</comment>
<feature type="binding site" evidence="9">
    <location>
        <position position="361"/>
    </location>
    <ligand>
        <name>L-glutamine</name>
        <dbReference type="ChEBI" id="CHEBI:58359"/>
    </ligand>
</feature>
<keyword evidence="7 9" id="KW-0665">Pyrimidine biosynthesis</keyword>
<accession>A0ABV6Z2A9</accession>
<keyword evidence="3 9" id="KW-0436">Ligase</keyword>
<dbReference type="HAMAP" id="MF_01227">
    <property type="entry name" value="PyrG"/>
    <property type="match status" value="1"/>
</dbReference>
<evidence type="ECO:0000256" key="10">
    <source>
        <dbReference type="SAM" id="Phobius"/>
    </source>
</evidence>
<evidence type="ECO:0000259" key="12">
    <source>
        <dbReference type="Pfam" id="PF06418"/>
    </source>
</evidence>
<dbReference type="InterPro" id="IPR033828">
    <property type="entry name" value="GATase1_CTP_Synthase"/>
</dbReference>
<feature type="binding site" evidence="9">
    <location>
        <position position="73"/>
    </location>
    <ligand>
        <name>Mg(2+)</name>
        <dbReference type="ChEBI" id="CHEBI:18420"/>
    </ligand>
</feature>
<comment type="pathway">
    <text evidence="1 9">Pyrimidine metabolism; CTP biosynthesis via de novo pathway; CTP from UDP: step 2/2.</text>
</comment>
<feature type="transmembrane region" description="Helical" evidence="10">
    <location>
        <begin position="7"/>
        <end position="31"/>
    </location>
</feature>
<dbReference type="GO" id="GO:0003883">
    <property type="term" value="F:CTP synthase activity"/>
    <property type="evidence" value="ECO:0007669"/>
    <property type="project" value="UniProtKB-EC"/>
</dbReference>
<comment type="function">
    <text evidence="9">Catalyzes the ATP-dependent amination of UTP to CTP with either L-glutamine or ammonia as the source of nitrogen. Regulates intracellular CTP levels through interactions with the four ribonucleotide triphosphates.</text>
</comment>
<dbReference type="CDD" id="cd01746">
    <property type="entry name" value="GATase1_CTP_Synthase"/>
    <property type="match status" value="1"/>
</dbReference>
<keyword evidence="9" id="KW-0460">Magnesium</keyword>
<feature type="binding site" evidence="9">
    <location>
        <position position="16"/>
    </location>
    <ligand>
        <name>CTP</name>
        <dbReference type="ChEBI" id="CHEBI:37563"/>
        <note>allosteric inhibitor</note>
    </ligand>
</feature>
<dbReference type="Pfam" id="PF00117">
    <property type="entry name" value="GATase"/>
    <property type="match status" value="1"/>
</dbReference>
<keyword evidence="4 9" id="KW-0547">Nucleotide-binding</keyword>
<feature type="binding site" evidence="9">
    <location>
        <position position="73"/>
    </location>
    <ligand>
        <name>ATP</name>
        <dbReference type="ChEBI" id="CHEBI:30616"/>
    </ligand>
</feature>
<evidence type="ECO:0000313" key="14">
    <source>
        <dbReference type="Proteomes" id="UP001594351"/>
    </source>
</evidence>
<keyword evidence="10" id="KW-1133">Transmembrane helix</keyword>
<feature type="binding site" evidence="9">
    <location>
        <begin position="150"/>
        <end position="152"/>
    </location>
    <ligand>
        <name>CTP</name>
        <dbReference type="ChEBI" id="CHEBI:37563"/>
        <note>allosteric inhibitor</note>
    </ligand>
</feature>
<feature type="binding site" evidence="9">
    <location>
        <position position="412"/>
    </location>
    <ligand>
        <name>L-glutamine</name>
        <dbReference type="ChEBI" id="CHEBI:58359"/>
    </ligand>
</feature>
<comment type="catalytic activity">
    <reaction evidence="9">
        <text>UTP + NH4(+) + ATP = CTP + ADP + phosphate + 2 H(+)</text>
        <dbReference type="Rhea" id="RHEA:16597"/>
        <dbReference type="ChEBI" id="CHEBI:15378"/>
        <dbReference type="ChEBI" id="CHEBI:28938"/>
        <dbReference type="ChEBI" id="CHEBI:30616"/>
        <dbReference type="ChEBI" id="CHEBI:37563"/>
        <dbReference type="ChEBI" id="CHEBI:43474"/>
        <dbReference type="ChEBI" id="CHEBI:46398"/>
        <dbReference type="ChEBI" id="CHEBI:456216"/>
    </reaction>
</comment>
<name>A0ABV6Z2A9_UNCC1</name>
<feature type="active site" description="Nucleophile; for glutamine hydrolysis" evidence="9">
    <location>
        <position position="388"/>
    </location>
</feature>
<feature type="binding site" evidence="9">
    <location>
        <position position="16"/>
    </location>
    <ligand>
        <name>UTP</name>
        <dbReference type="ChEBI" id="CHEBI:46398"/>
    </ligand>
</feature>
<proteinExistence type="inferred from homology"/>
<evidence type="ECO:0000256" key="4">
    <source>
        <dbReference type="ARBA" id="ARBA00022741"/>
    </source>
</evidence>
<keyword evidence="14" id="KW-1185">Reference proteome</keyword>
<dbReference type="PANTHER" id="PTHR11550:SF0">
    <property type="entry name" value="CTP SYNTHASE-RELATED"/>
    <property type="match status" value="1"/>
</dbReference>
<dbReference type="Gene3D" id="3.40.50.880">
    <property type="match status" value="1"/>
</dbReference>
<feature type="binding site" evidence="9">
    <location>
        <begin position="17"/>
        <end position="22"/>
    </location>
    <ligand>
        <name>ATP</name>
        <dbReference type="ChEBI" id="CHEBI:30616"/>
    </ligand>
</feature>
<feature type="binding site" evidence="9">
    <location>
        <position position="143"/>
    </location>
    <ligand>
        <name>Mg(2+)</name>
        <dbReference type="ChEBI" id="CHEBI:18420"/>
    </ligand>
</feature>
<dbReference type="InterPro" id="IPR029062">
    <property type="entry name" value="Class_I_gatase-like"/>
</dbReference>
<organism evidence="13 14">
    <name type="scientific">candidate division CSSED10-310 bacterium</name>
    <dbReference type="NCBI Taxonomy" id="2855610"/>
    <lineage>
        <taxon>Bacteria</taxon>
        <taxon>Bacteria division CSSED10-310</taxon>
    </lineage>
</organism>
<gene>
    <name evidence="9 13" type="primary">pyrG</name>
    <name evidence="13" type="ORF">ACFL27_20530</name>
</gene>
<feature type="binding site" evidence="9">
    <location>
        <position position="226"/>
    </location>
    <ligand>
        <name>CTP</name>
        <dbReference type="ChEBI" id="CHEBI:37563"/>
        <note>allosteric inhibitor</note>
    </ligand>
</feature>
<comment type="catalytic activity">
    <reaction evidence="9">
        <text>L-glutamine + H2O = L-glutamate + NH4(+)</text>
        <dbReference type="Rhea" id="RHEA:15889"/>
        <dbReference type="ChEBI" id="CHEBI:15377"/>
        <dbReference type="ChEBI" id="CHEBI:28938"/>
        <dbReference type="ChEBI" id="CHEBI:29985"/>
        <dbReference type="ChEBI" id="CHEBI:58359"/>
    </reaction>
</comment>
<evidence type="ECO:0000313" key="13">
    <source>
        <dbReference type="EMBL" id="MFC1852591.1"/>
    </source>
</evidence>
<dbReference type="InterPro" id="IPR017456">
    <property type="entry name" value="CTP_synthase_N"/>
</dbReference>
<feature type="active site" evidence="9">
    <location>
        <position position="517"/>
    </location>
</feature>
<dbReference type="InterPro" id="IPR027417">
    <property type="entry name" value="P-loop_NTPase"/>
</dbReference>
<dbReference type="PROSITE" id="PS51273">
    <property type="entry name" value="GATASE_TYPE_1"/>
    <property type="match status" value="1"/>
</dbReference>
<keyword evidence="6 9" id="KW-0315">Glutamine amidotransferase</keyword>
<comment type="activity regulation">
    <text evidence="9">Allosterically activated by GTP, when glutamine is the substrate; GTP has no effect on the reaction when ammonia is the substrate. The allosteric effector GTP functions by stabilizing the protein conformation that binds the tetrahedral intermediate(s) formed during glutamine hydrolysis. Inhibited by the product CTP, via allosteric rather than competitive inhibition.</text>
</comment>
<keyword evidence="10" id="KW-0472">Membrane</keyword>
<dbReference type="NCBIfam" id="NF003792">
    <property type="entry name" value="PRK05380.1"/>
    <property type="match status" value="1"/>
</dbReference>
<evidence type="ECO:0000256" key="2">
    <source>
        <dbReference type="ARBA" id="ARBA00007533"/>
    </source>
</evidence>
<evidence type="ECO:0000256" key="6">
    <source>
        <dbReference type="ARBA" id="ARBA00022962"/>
    </source>
</evidence>
<comment type="catalytic activity">
    <reaction evidence="8 9">
        <text>UTP + L-glutamine + ATP + H2O = CTP + L-glutamate + ADP + phosphate + 2 H(+)</text>
        <dbReference type="Rhea" id="RHEA:26426"/>
        <dbReference type="ChEBI" id="CHEBI:15377"/>
        <dbReference type="ChEBI" id="CHEBI:15378"/>
        <dbReference type="ChEBI" id="CHEBI:29985"/>
        <dbReference type="ChEBI" id="CHEBI:30616"/>
        <dbReference type="ChEBI" id="CHEBI:37563"/>
        <dbReference type="ChEBI" id="CHEBI:43474"/>
        <dbReference type="ChEBI" id="CHEBI:46398"/>
        <dbReference type="ChEBI" id="CHEBI:58359"/>
        <dbReference type="ChEBI" id="CHEBI:456216"/>
        <dbReference type="EC" id="6.3.4.2"/>
    </reaction>
</comment>
<comment type="similarity">
    <text evidence="2 9">Belongs to the CTP synthase family.</text>
</comment>
<feature type="binding site" evidence="9">
    <location>
        <begin position="389"/>
        <end position="392"/>
    </location>
    <ligand>
        <name>L-glutamine</name>
        <dbReference type="ChEBI" id="CHEBI:58359"/>
    </ligand>
</feature>
<keyword evidence="10" id="KW-0812">Transmembrane</keyword>
<feature type="domain" description="CTP synthase N-terminal" evidence="12">
    <location>
        <begin position="6"/>
        <end position="269"/>
    </location>
</feature>
<comment type="caution">
    <text evidence="9">Lacks conserved residue(s) required for the propagation of feature annotation.</text>
</comment>
<dbReference type="EC" id="6.3.4.2" evidence="9"/>
<sequence length="544" mass="61117">MQKEPKYIVITGGVLSGLGKGIASASIGFLLSRNLKIVPIKCDGYLNTDPGTMNPIEHGEVFVLDDGGEVDMDFGHYERFINIRCKAEWNLTMGKIFQSILEKERTGDYLGKTVQYIPHVTDEIKSWIYNIAKREKADLTLVEIGGTVGDLESDLYLEAVRQMRTEVGRNNIMFIHLTYIPIPSGSKEQKSKPTQQSVKILNERGLEPDIIIGRCSRLLDDKIKSKIAMFCNVEKEAVISGIDVKSVYEIPFNFEKERLSEIIHKKLQLYSPPDLDLWNPLVANIKKNHTRPEQQVNIAICGKYTALEDSYASIIEALHHCEAHLDLQVKTSWVETTDMEKGSVILEKVLKNVQGVIVPGGFGIRGIEGKIQVIRFVRENMIPFLGICYGMQLAVVEYARHICGIKEAHLREAEADGITGIVPVIDFLPTQRKVTKKGATMRLGGYDILITAGTKAHEIFADKQIRRRFRHRYEVNPEYVPLLEEKGLIFSGKAAGEDIVQVMELPGHPYFLGGQFHPELTSSLSNPAPLFYHFVKAASEYSQS</sequence>
<dbReference type="EMBL" id="JBHPBY010000336">
    <property type="protein sequence ID" value="MFC1852591.1"/>
    <property type="molecule type" value="Genomic_DNA"/>
</dbReference>
<dbReference type="PANTHER" id="PTHR11550">
    <property type="entry name" value="CTP SYNTHASE"/>
    <property type="match status" value="1"/>
</dbReference>
<evidence type="ECO:0000256" key="8">
    <source>
        <dbReference type="ARBA" id="ARBA00047781"/>
    </source>
</evidence>
<dbReference type="SUPFAM" id="SSF52317">
    <property type="entry name" value="Class I glutamine amidotransferase-like"/>
    <property type="match status" value="1"/>
</dbReference>
<feature type="region of interest" description="Amidoligase domain" evidence="9">
    <location>
        <begin position="1"/>
        <end position="269"/>
    </location>
</feature>
<feature type="active site" evidence="9">
    <location>
        <position position="519"/>
    </location>
</feature>
<comment type="caution">
    <text evidence="13">The sequence shown here is derived from an EMBL/GenBank/DDBJ whole genome shotgun (WGS) entry which is preliminary data.</text>
</comment>
<dbReference type="CDD" id="cd03113">
    <property type="entry name" value="CTPS_N"/>
    <property type="match status" value="1"/>
</dbReference>